<dbReference type="Proteomes" id="UP001164746">
    <property type="component" value="Chromosome 8"/>
</dbReference>
<gene>
    <name evidence="4" type="ORF">MAR_026255</name>
</gene>
<protein>
    <submittedName>
        <fullName evidence="4">GEM-like protein</fullName>
    </submittedName>
</protein>
<organism evidence="4 5">
    <name type="scientific">Mya arenaria</name>
    <name type="common">Soft-shell clam</name>
    <dbReference type="NCBI Taxonomy" id="6604"/>
    <lineage>
        <taxon>Eukaryota</taxon>
        <taxon>Metazoa</taxon>
        <taxon>Spiralia</taxon>
        <taxon>Lophotrochozoa</taxon>
        <taxon>Mollusca</taxon>
        <taxon>Bivalvia</taxon>
        <taxon>Autobranchia</taxon>
        <taxon>Heteroconchia</taxon>
        <taxon>Euheterodonta</taxon>
        <taxon>Imparidentia</taxon>
        <taxon>Neoheterodontei</taxon>
        <taxon>Myida</taxon>
        <taxon>Myoidea</taxon>
        <taxon>Myidae</taxon>
        <taxon>Mya</taxon>
    </lineage>
</organism>
<dbReference type="Gene3D" id="3.40.50.300">
    <property type="entry name" value="P-loop containing nucleotide triphosphate hydrolases"/>
    <property type="match status" value="1"/>
</dbReference>
<name>A0ABY7EQE9_MYAAR</name>
<dbReference type="SMART" id="SM00173">
    <property type="entry name" value="RAS"/>
    <property type="match status" value="1"/>
</dbReference>
<accession>A0ABY7EQE9</accession>
<dbReference type="PROSITE" id="PS51419">
    <property type="entry name" value="RAB"/>
    <property type="match status" value="1"/>
</dbReference>
<feature type="region of interest" description="Disordered" evidence="3">
    <location>
        <begin position="125"/>
        <end position="162"/>
    </location>
</feature>
<dbReference type="SUPFAM" id="SSF52540">
    <property type="entry name" value="P-loop containing nucleoside triphosphate hydrolases"/>
    <property type="match status" value="1"/>
</dbReference>
<feature type="compositionally biased region" description="Low complexity" evidence="3">
    <location>
        <begin position="141"/>
        <end position="157"/>
    </location>
</feature>
<keyword evidence="5" id="KW-1185">Reference proteome</keyword>
<reference evidence="4" key="1">
    <citation type="submission" date="2022-11" db="EMBL/GenBank/DDBJ databases">
        <title>Centuries of genome instability and evolution in soft-shell clam transmissible cancer (bioRxiv).</title>
        <authorList>
            <person name="Hart S.F.M."/>
            <person name="Yonemitsu M.A."/>
            <person name="Giersch R.M."/>
            <person name="Beal B.F."/>
            <person name="Arriagada G."/>
            <person name="Davis B.W."/>
            <person name="Ostrander E.A."/>
            <person name="Goff S.P."/>
            <person name="Metzger M.J."/>
        </authorList>
    </citation>
    <scope>NUCLEOTIDE SEQUENCE</scope>
    <source>
        <strain evidence="4">MELC-2E11</strain>
        <tissue evidence="4">Siphon/mantle</tissue>
    </source>
</reference>
<evidence type="ECO:0000313" key="5">
    <source>
        <dbReference type="Proteomes" id="UP001164746"/>
    </source>
</evidence>
<dbReference type="PRINTS" id="PR00449">
    <property type="entry name" value="RASTRNSFRMNG"/>
</dbReference>
<dbReference type="PROSITE" id="PS51421">
    <property type="entry name" value="RAS"/>
    <property type="match status" value="1"/>
</dbReference>
<proteinExistence type="inferred from homology"/>
<evidence type="ECO:0000256" key="2">
    <source>
        <dbReference type="ARBA" id="ARBA00022553"/>
    </source>
</evidence>
<dbReference type="Pfam" id="PF00071">
    <property type="entry name" value="Ras"/>
    <property type="match status" value="1"/>
</dbReference>
<sequence length="350" mass="38787">MNFGTAQIMLRLPDDSNGPVGKHRCPSPLLGSSNNLNIMPMNRKRASSFKKPREKNLDMFLSNDMRPRTSSMPSRNAFKRSHEQLLQKTLLGLNIEPELETYTVREFEMNSKGVIVHRSDSMRSRSTNSVMSSEGDFCPISPTSRTSSSLSRDSVAPSPVPSAPPARVLVTGIVGCGKTAITQQFMTSEYLGGFNTSIDGETEKVVNGHSLKELGENITAFLIVYACDDKDSFDRAVDMLYTLRKKQHNEEIIIFVGNKSDLVRSRCVSSDEAKAVAKTYGCKFIETSVVLNVNVDELLVGIVKQLRLRDDLKSKREKVSPGCASSSKSLLSKIFKKEPISKSCENLYTL</sequence>
<evidence type="ECO:0000313" key="4">
    <source>
        <dbReference type="EMBL" id="WAR12075.1"/>
    </source>
</evidence>
<keyword evidence="2" id="KW-0597">Phosphoprotein</keyword>
<dbReference type="InterPro" id="IPR001806">
    <property type="entry name" value="Small_GTPase"/>
</dbReference>
<dbReference type="SMART" id="SM00175">
    <property type="entry name" value="RAB"/>
    <property type="match status" value="1"/>
</dbReference>
<evidence type="ECO:0000256" key="1">
    <source>
        <dbReference type="ARBA" id="ARBA00008846"/>
    </source>
</evidence>
<dbReference type="PANTHER" id="PTHR45775:SF6">
    <property type="entry name" value="RAD, GEM_KIR FAMILY MEMBER 2, ISOFORM C"/>
    <property type="match status" value="1"/>
</dbReference>
<dbReference type="InterPro" id="IPR051641">
    <property type="entry name" value="RGK_GTP-binding_reg"/>
</dbReference>
<dbReference type="InterPro" id="IPR027417">
    <property type="entry name" value="P-loop_NTPase"/>
</dbReference>
<evidence type="ECO:0000256" key="3">
    <source>
        <dbReference type="SAM" id="MobiDB-lite"/>
    </source>
</evidence>
<dbReference type="PANTHER" id="PTHR45775">
    <property type="entry name" value="RAD, GEM/KIR FAMILY MEMBER 2, ISOFORM C"/>
    <property type="match status" value="1"/>
</dbReference>
<comment type="similarity">
    <text evidence="1">Belongs to the small GTPase superfamily. RGK family.</text>
</comment>
<dbReference type="EMBL" id="CP111019">
    <property type="protein sequence ID" value="WAR12075.1"/>
    <property type="molecule type" value="Genomic_DNA"/>
</dbReference>